<dbReference type="RefSeq" id="WP_405278114.1">
    <property type="nucleotide sequence ID" value="NZ_CP144380.1"/>
</dbReference>
<evidence type="ECO:0000313" key="8">
    <source>
        <dbReference type="Proteomes" id="UP001484239"/>
    </source>
</evidence>
<keyword evidence="8" id="KW-1185">Reference proteome</keyword>
<feature type="transmembrane region" description="Helical" evidence="5">
    <location>
        <begin position="102"/>
        <end position="124"/>
    </location>
</feature>
<keyword evidence="2 5" id="KW-0812">Transmembrane</keyword>
<gene>
    <name evidence="7" type="ORF">WI372_02305</name>
</gene>
<organism evidence="7 8">
    <name type="scientific">Gaopeijia maritima</name>
    <dbReference type="NCBI Taxonomy" id="3119007"/>
    <lineage>
        <taxon>Bacteria</taxon>
        <taxon>Pseudomonadati</taxon>
        <taxon>Gemmatimonadota</taxon>
        <taxon>Longimicrobiia</taxon>
        <taxon>Gaopeijiales</taxon>
        <taxon>Gaopeijiaceae</taxon>
        <taxon>Gaopeijia</taxon>
    </lineage>
</organism>
<dbReference type="InterPro" id="IPR006977">
    <property type="entry name" value="Yip1_dom"/>
</dbReference>
<keyword evidence="4 5" id="KW-0472">Membrane</keyword>
<feature type="transmembrane region" description="Helical" evidence="5">
    <location>
        <begin position="177"/>
        <end position="201"/>
    </location>
</feature>
<evidence type="ECO:0000256" key="2">
    <source>
        <dbReference type="ARBA" id="ARBA00022692"/>
    </source>
</evidence>
<comment type="caution">
    <text evidence="7">The sequence shown here is derived from an EMBL/GenBank/DDBJ whole genome shotgun (WGS) entry which is preliminary data.</text>
</comment>
<name>A0ABU9E509_9BACT</name>
<reference evidence="7 8" key="1">
    <citation type="submission" date="2024-02" db="EMBL/GenBank/DDBJ databases">
        <title>A novel Gemmatimonadota bacterium.</title>
        <authorList>
            <person name="Du Z.-J."/>
            <person name="Ye Y.-Q."/>
        </authorList>
    </citation>
    <scope>NUCLEOTIDE SEQUENCE [LARGE SCALE GENOMIC DNA]</scope>
    <source>
        <strain evidence="7 8">DH-20</strain>
    </source>
</reference>
<dbReference type="Proteomes" id="UP001484239">
    <property type="component" value="Unassembled WGS sequence"/>
</dbReference>
<sequence length="232" mass="24846">MSEHLEYAPEVTPPPPLPSFPVRVVQLLAAPTRLFDALRERPVWFVALLAGALMVAASIVVIPADVWSEMARAQMMEAGQEVPVDLSTMGNVYRIGGAVAGLVFWFVSAAVFSGILAGVFAFVLGDRISYRQMLSGYAHASLVAALGSLLVAPLRVIQRDPQLTLSLGTFLPGLEGYAGAFLGMLDLFGLWCYFLVALAVTRFDPRRTLGVAVGVTLGLFLAFVAVMAIFQA</sequence>
<evidence type="ECO:0000256" key="4">
    <source>
        <dbReference type="ARBA" id="ARBA00023136"/>
    </source>
</evidence>
<evidence type="ECO:0000259" key="6">
    <source>
        <dbReference type="Pfam" id="PF04893"/>
    </source>
</evidence>
<comment type="subcellular location">
    <subcellularLocation>
        <location evidence="1">Membrane</location>
        <topology evidence="1">Multi-pass membrane protein</topology>
    </subcellularLocation>
</comment>
<feature type="transmembrane region" description="Helical" evidence="5">
    <location>
        <begin position="43"/>
        <end position="62"/>
    </location>
</feature>
<feature type="domain" description="Yip1" evidence="6">
    <location>
        <begin position="26"/>
        <end position="226"/>
    </location>
</feature>
<accession>A0ABU9E509</accession>
<proteinExistence type="predicted"/>
<keyword evidence="3 5" id="KW-1133">Transmembrane helix</keyword>
<dbReference type="Pfam" id="PF04893">
    <property type="entry name" value="Yip1"/>
    <property type="match status" value="1"/>
</dbReference>
<protein>
    <submittedName>
        <fullName evidence="7">YIP1 family protein</fullName>
    </submittedName>
</protein>
<feature type="transmembrane region" description="Helical" evidence="5">
    <location>
        <begin position="208"/>
        <end position="230"/>
    </location>
</feature>
<evidence type="ECO:0000256" key="3">
    <source>
        <dbReference type="ARBA" id="ARBA00022989"/>
    </source>
</evidence>
<evidence type="ECO:0000313" key="7">
    <source>
        <dbReference type="EMBL" id="MEK9499813.1"/>
    </source>
</evidence>
<evidence type="ECO:0000256" key="5">
    <source>
        <dbReference type="SAM" id="Phobius"/>
    </source>
</evidence>
<dbReference type="EMBL" id="JBBHLI010000001">
    <property type="protein sequence ID" value="MEK9499813.1"/>
    <property type="molecule type" value="Genomic_DNA"/>
</dbReference>
<feature type="transmembrane region" description="Helical" evidence="5">
    <location>
        <begin position="136"/>
        <end position="157"/>
    </location>
</feature>
<evidence type="ECO:0000256" key="1">
    <source>
        <dbReference type="ARBA" id="ARBA00004141"/>
    </source>
</evidence>